<dbReference type="Pfam" id="PF00075">
    <property type="entry name" value="RNase_H"/>
    <property type="match status" value="1"/>
</dbReference>
<reference evidence="2 3" key="1">
    <citation type="submission" date="2021-06" db="EMBL/GenBank/DDBJ databases">
        <title>Caerostris extrusa draft genome.</title>
        <authorList>
            <person name="Kono N."/>
            <person name="Arakawa K."/>
        </authorList>
    </citation>
    <scope>NUCLEOTIDE SEQUENCE [LARGE SCALE GENOMIC DNA]</scope>
</reference>
<comment type="caution">
    <text evidence="2">The sequence shown here is derived from an EMBL/GenBank/DDBJ whole genome shotgun (WGS) entry which is preliminary data.</text>
</comment>
<dbReference type="Gene3D" id="3.30.420.10">
    <property type="entry name" value="Ribonuclease H-like superfamily/Ribonuclease H"/>
    <property type="match status" value="1"/>
</dbReference>
<dbReference type="EMBL" id="BPLR01007089">
    <property type="protein sequence ID" value="GIY14476.1"/>
    <property type="molecule type" value="Genomic_DNA"/>
</dbReference>
<name>A0AAV4R080_CAEEX</name>
<keyword evidence="2" id="KW-0548">Nucleotidyltransferase</keyword>
<dbReference type="PROSITE" id="PS50879">
    <property type="entry name" value="RNASE_H_1"/>
    <property type="match status" value="1"/>
</dbReference>
<gene>
    <name evidence="2" type="primary">RF55_23213</name>
    <name evidence="2" type="ORF">CEXT_725091</name>
</gene>
<evidence type="ECO:0000259" key="1">
    <source>
        <dbReference type="PROSITE" id="PS50879"/>
    </source>
</evidence>
<dbReference type="InterPro" id="IPR036397">
    <property type="entry name" value="RNaseH_sf"/>
</dbReference>
<accession>A0AAV4R080</accession>
<keyword evidence="2" id="KW-0808">Transferase</keyword>
<organism evidence="2 3">
    <name type="scientific">Caerostris extrusa</name>
    <name type="common">Bark spider</name>
    <name type="synonym">Caerostris bankana</name>
    <dbReference type="NCBI Taxonomy" id="172846"/>
    <lineage>
        <taxon>Eukaryota</taxon>
        <taxon>Metazoa</taxon>
        <taxon>Ecdysozoa</taxon>
        <taxon>Arthropoda</taxon>
        <taxon>Chelicerata</taxon>
        <taxon>Arachnida</taxon>
        <taxon>Araneae</taxon>
        <taxon>Araneomorphae</taxon>
        <taxon>Entelegynae</taxon>
        <taxon>Araneoidea</taxon>
        <taxon>Araneidae</taxon>
        <taxon>Caerostris</taxon>
    </lineage>
</organism>
<protein>
    <submittedName>
        <fullName evidence="2">Reverse transcriptase</fullName>
    </submittedName>
</protein>
<dbReference type="InterPro" id="IPR002156">
    <property type="entry name" value="RNaseH_domain"/>
</dbReference>
<proteinExistence type="predicted"/>
<dbReference type="InterPro" id="IPR012337">
    <property type="entry name" value="RNaseH-like_sf"/>
</dbReference>
<dbReference type="GO" id="GO:0003676">
    <property type="term" value="F:nucleic acid binding"/>
    <property type="evidence" value="ECO:0007669"/>
    <property type="project" value="InterPro"/>
</dbReference>
<evidence type="ECO:0000313" key="2">
    <source>
        <dbReference type="EMBL" id="GIY14476.1"/>
    </source>
</evidence>
<dbReference type="SUPFAM" id="SSF53098">
    <property type="entry name" value="Ribonuclease H-like"/>
    <property type="match status" value="1"/>
</dbReference>
<dbReference type="GO" id="GO:0003964">
    <property type="term" value="F:RNA-directed DNA polymerase activity"/>
    <property type="evidence" value="ECO:0007669"/>
    <property type="project" value="UniProtKB-KW"/>
</dbReference>
<evidence type="ECO:0000313" key="3">
    <source>
        <dbReference type="Proteomes" id="UP001054945"/>
    </source>
</evidence>
<sequence>MKESCVAVGSPTINFDAQIESIDQAPQKLSTITTHNKAVFIDSCAAIQTLMSSKNDTTRVTVTRILLHKLLINGWTITVQWVPSHSGIPNNECADRLARTGCSLHQPSCSYPYSIVCNEIKWKFNNTIKNYYVTETTGKSQSVLLTNPLPDNLPRHVATANFRLFTSYDYLYRIGISPSPDCLLCSEETL</sequence>
<dbReference type="AlphaFoldDB" id="A0AAV4R080"/>
<keyword evidence="3" id="KW-1185">Reference proteome</keyword>
<feature type="domain" description="RNase H type-1" evidence="1">
    <location>
        <begin position="1"/>
        <end position="103"/>
    </location>
</feature>
<dbReference type="GO" id="GO:0004523">
    <property type="term" value="F:RNA-DNA hybrid ribonuclease activity"/>
    <property type="evidence" value="ECO:0007669"/>
    <property type="project" value="InterPro"/>
</dbReference>
<dbReference type="CDD" id="cd09276">
    <property type="entry name" value="Rnase_HI_RT_non_LTR"/>
    <property type="match status" value="1"/>
</dbReference>
<keyword evidence="2" id="KW-0695">RNA-directed DNA polymerase</keyword>
<dbReference type="Proteomes" id="UP001054945">
    <property type="component" value="Unassembled WGS sequence"/>
</dbReference>